<proteinExistence type="predicted"/>
<sequence>MRKIFRKVIWDRFFFYLPIEEKKKPAMNYFEF</sequence>
<accession>A0A6C0K2C4</accession>
<organism evidence="1">
    <name type="scientific">viral metagenome</name>
    <dbReference type="NCBI Taxonomy" id="1070528"/>
    <lineage>
        <taxon>unclassified sequences</taxon>
        <taxon>metagenomes</taxon>
        <taxon>organismal metagenomes</taxon>
    </lineage>
</organism>
<dbReference type="AlphaFoldDB" id="A0A6C0K2C4"/>
<dbReference type="EMBL" id="MN740791">
    <property type="protein sequence ID" value="QHU11879.1"/>
    <property type="molecule type" value="Genomic_DNA"/>
</dbReference>
<protein>
    <submittedName>
        <fullName evidence="1">Uncharacterized protein</fullName>
    </submittedName>
</protein>
<name>A0A6C0K2C4_9ZZZZ</name>
<evidence type="ECO:0000313" key="1">
    <source>
        <dbReference type="EMBL" id="QHU11879.1"/>
    </source>
</evidence>
<reference evidence="1" key="1">
    <citation type="journal article" date="2020" name="Nature">
        <title>Giant virus diversity and host interactions through global metagenomics.</title>
        <authorList>
            <person name="Schulz F."/>
            <person name="Roux S."/>
            <person name="Paez-Espino D."/>
            <person name="Jungbluth S."/>
            <person name="Walsh D.A."/>
            <person name="Denef V.J."/>
            <person name="McMahon K.D."/>
            <person name="Konstantinidis K.T."/>
            <person name="Eloe-Fadrosh E.A."/>
            <person name="Kyrpides N.C."/>
            <person name="Woyke T."/>
        </authorList>
    </citation>
    <scope>NUCLEOTIDE SEQUENCE</scope>
    <source>
        <strain evidence="1">GVMAG-S-1101169-75</strain>
    </source>
</reference>